<evidence type="ECO:0000256" key="3">
    <source>
        <dbReference type="ARBA" id="ARBA00023163"/>
    </source>
</evidence>
<evidence type="ECO:0000256" key="1">
    <source>
        <dbReference type="ARBA" id="ARBA00023015"/>
    </source>
</evidence>
<feature type="transmembrane region" description="Helical" evidence="4">
    <location>
        <begin position="102"/>
        <end position="120"/>
    </location>
</feature>
<dbReference type="PROSITE" id="PS01124">
    <property type="entry name" value="HTH_ARAC_FAMILY_2"/>
    <property type="match status" value="1"/>
</dbReference>
<dbReference type="GO" id="GO:0043565">
    <property type="term" value="F:sequence-specific DNA binding"/>
    <property type="evidence" value="ECO:0007669"/>
    <property type="project" value="InterPro"/>
</dbReference>
<feature type="transmembrane region" description="Helical" evidence="4">
    <location>
        <begin position="43"/>
        <end position="64"/>
    </location>
</feature>
<dbReference type="EMBL" id="JNHK01000088">
    <property type="protein sequence ID" value="KDS37416.1"/>
    <property type="molecule type" value="Genomic_DNA"/>
</dbReference>
<evidence type="ECO:0000259" key="5">
    <source>
        <dbReference type="PROSITE" id="PS01124"/>
    </source>
</evidence>
<keyword evidence="1" id="KW-0805">Transcription regulation</keyword>
<dbReference type="PRINTS" id="PR00032">
    <property type="entry name" value="HTHARAC"/>
</dbReference>
<dbReference type="SMART" id="SM00342">
    <property type="entry name" value="HTH_ARAC"/>
    <property type="match status" value="1"/>
</dbReference>
<dbReference type="InterPro" id="IPR020449">
    <property type="entry name" value="Tscrpt_reg_AraC-type_HTH"/>
</dbReference>
<feature type="transmembrane region" description="Helical" evidence="4">
    <location>
        <begin position="126"/>
        <end position="145"/>
    </location>
</feature>
<keyword evidence="4" id="KW-0812">Transmembrane</keyword>
<keyword evidence="3" id="KW-0804">Transcription</keyword>
<sequence length="423" mass="48945">MDETIYKFLMGGSAFVITILGVMLAATTILPEDGLEKLRRARNILVPSYFVLALLSLVCCLTGYDHRIEPASTLFVASFQALLFTTSMLVFIRPGEVRWNTVLRQAAGITAAGVILFATLFCFTDYYSWIFCTGIVAYIVQLIIYTRKFMSAYRKTVQEVEDYYDDDEESRLRWVKIGFYSALAIGGMAISVLFFTDWYKFFVPLYVLYYSFMVMWFVNYYRRMKFAIPVIAVAPLEAKVYANPEKTDFDETDRVVTAIEGEVRKSDENILEAGKSMNENKEEPETIHLTKEQLLKERLQKYIDEKEYCEKDIPSGIVADSFGMPQSFFRQYMKNYYGMDFRPWRKELRLREAARLFAENPGYSIEEVCEMVGYNNSSNFNRDFKQMMGMTPKSYCKQICLKNICPEREASVDFNKNSRVGGG</sequence>
<dbReference type="SUPFAM" id="SSF46689">
    <property type="entry name" value="Homeodomain-like"/>
    <property type="match status" value="1"/>
</dbReference>
<feature type="transmembrane region" description="Helical" evidence="4">
    <location>
        <begin position="177"/>
        <end position="195"/>
    </location>
</feature>
<feature type="transmembrane region" description="Helical" evidence="4">
    <location>
        <begin position="70"/>
        <end position="90"/>
    </location>
</feature>
<evidence type="ECO:0000313" key="6">
    <source>
        <dbReference type="EMBL" id="KDS37416.1"/>
    </source>
</evidence>
<dbReference type="InterPro" id="IPR018060">
    <property type="entry name" value="HTH_AraC"/>
</dbReference>
<name>A0AB34L7Z0_PARDI</name>
<evidence type="ECO:0000313" key="7">
    <source>
        <dbReference type="Proteomes" id="UP000027850"/>
    </source>
</evidence>
<dbReference type="PANTHER" id="PTHR43280">
    <property type="entry name" value="ARAC-FAMILY TRANSCRIPTIONAL REGULATOR"/>
    <property type="match status" value="1"/>
</dbReference>
<reference evidence="6 7" key="1">
    <citation type="submission" date="2014-04" db="EMBL/GenBank/DDBJ databases">
        <authorList>
            <person name="Sears C."/>
            <person name="Carroll K."/>
            <person name="Sack B.R."/>
            <person name="Qadri F."/>
            <person name="Myers L.L."/>
            <person name="Chung G.-T."/>
            <person name="Escheverria P."/>
            <person name="Fraser C.M."/>
            <person name="Sadzewicz L."/>
            <person name="Shefchek K.A."/>
            <person name="Tallon L."/>
            <person name="Das S.P."/>
            <person name="Daugherty S."/>
            <person name="Mongodin E.F."/>
        </authorList>
    </citation>
    <scope>NUCLEOTIDE SEQUENCE [LARGE SCALE GENOMIC DNA]</scope>
    <source>
        <strain evidence="6 7">3776 D15 i</strain>
    </source>
</reference>
<protein>
    <submittedName>
        <fullName evidence="6">Bacterial regulatory helix-turn-helix s, AraC family protein</fullName>
    </submittedName>
</protein>
<dbReference type="RefSeq" id="WP_051639987.1">
    <property type="nucleotide sequence ID" value="NZ_JNHK01000088.1"/>
</dbReference>
<dbReference type="GO" id="GO:0003700">
    <property type="term" value="F:DNA-binding transcription factor activity"/>
    <property type="evidence" value="ECO:0007669"/>
    <property type="project" value="InterPro"/>
</dbReference>
<keyword evidence="4" id="KW-1133">Transmembrane helix</keyword>
<dbReference type="Gene3D" id="1.10.10.60">
    <property type="entry name" value="Homeodomain-like"/>
    <property type="match status" value="1"/>
</dbReference>
<evidence type="ECO:0000256" key="2">
    <source>
        <dbReference type="ARBA" id="ARBA00023125"/>
    </source>
</evidence>
<dbReference type="AlphaFoldDB" id="A0AB34L7Z0"/>
<accession>A0AB34L7Z0</accession>
<feature type="transmembrane region" description="Helical" evidence="4">
    <location>
        <begin position="6"/>
        <end position="31"/>
    </location>
</feature>
<gene>
    <name evidence="6" type="ORF">M091_0254</name>
</gene>
<keyword evidence="4" id="KW-0472">Membrane</keyword>
<keyword evidence="2" id="KW-0238">DNA-binding</keyword>
<dbReference type="InterPro" id="IPR009057">
    <property type="entry name" value="Homeodomain-like_sf"/>
</dbReference>
<organism evidence="6 7">
    <name type="scientific">Parabacteroides distasonis str. 3776 D15 i</name>
    <dbReference type="NCBI Taxonomy" id="1339342"/>
    <lineage>
        <taxon>Bacteria</taxon>
        <taxon>Pseudomonadati</taxon>
        <taxon>Bacteroidota</taxon>
        <taxon>Bacteroidia</taxon>
        <taxon>Bacteroidales</taxon>
        <taxon>Tannerellaceae</taxon>
        <taxon>Parabacteroides</taxon>
    </lineage>
</organism>
<comment type="caution">
    <text evidence="6">The sequence shown here is derived from an EMBL/GenBank/DDBJ whole genome shotgun (WGS) entry which is preliminary data.</text>
</comment>
<evidence type="ECO:0000256" key="4">
    <source>
        <dbReference type="SAM" id="Phobius"/>
    </source>
</evidence>
<dbReference type="Proteomes" id="UP000027850">
    <property type="component" value="Unassembled WGS sequence"/>
</dbReference>
<feature type="transmembrane region" description="Helical" evidence="4">
    <location>
        <begin position="201"/>
        <end position="221"/>
    </location>
</feature>
<proteinExistence type="predicted"/>
<feature type="domain" description="HTH araC/xylS-type" evidence="5">
    <location>
        <begin position="297"/>
        <end position="398"/>
    </location>
</feature>
<dbReference type="Pfam" id="PF12833">
    <property type="entry name" value="HTH_18"/>
    <property type="match status" value="1"/>
</dbReference>
<dbReference type="PANTHER" id="PTHR43280:SF27">
    <property type="entry name" value="TRANSCRIPTIONAL REGULATOR MTLR"/>
    <property type="match status" value="1"/>
</dbReference>